<dbReference type="EMBL" id="BMLP01000016">
    <property type="protein sequence ID" value="GGO39097.1"/>
    <property type="molecule type" value="Genomic_DNA"/>
</dbReference>
<dbReference type="InterPro" id="IPR003439">
    <property type="entry name" value="ABC_transporter-like_ATP-bd"/>
</dbReference>
<keyword evidence="3 5" id="KW-0067">ATP-binding</keyword>
<sequence length="289" mass="30484">MLSVLTGGLEAARLAQPPIAARVPELAPESIHAPHSALALEGVSLSFGGIHALRDVSFDLRPGEIRAVIGPNGAGKSSLVNVISGLYQADAGYIHLGGRRLRHLRPEALPKLGVARTFQNLALFPGLTVEQNVAAGLVFRRRHGLLAQLAGLPGARAEAAEVADRVRDVAGFLGITAHLHRLVSTLPYGLQKQVELARALVASPKVLLLDEPMAGMTATEKAEMAAHVRSARDRLGLATILIEHDIGVVMGLSDRIAVLDHGVKIADGTPPEVRRDPDVIRAYLGAEAA</sequence>
<dbReference type="InterPro" id="IPR032823">
    <property type="entry name" value="BCA_ABC_TP_C"/>
</dbReference>
<dbReference type="SUPFAM" id="SSF52540">
    <property type="entry name" value="P-loop containing nucleoside triphosphate hydrolases"/>
    <property type="match status" value="1"/>
</dbReference>
<dbReference type="InterPro" id="IPR051120">
    <property type="entry name" value="ABC_AA/LPS_Transport"/>
</dbReference>
<dbReference type="Gene3D" id="3.40.50.300">
    <property type="entry name" value="P-loop containing nucleotide triphosphate hydrolases"/>
    <property type="match status" value="1"/>
</dbReference>
<evidence type="ECO:0000259" key="4">
    <source>
        <dbReference type="PROSITE" id="PS50893"/>
    </source>
</evidence>
<evidence type="ECO:0000256" key="3">
    <source>
        <dbReference type="ARBA" id="ARBA00022840"/>
    </source>
</evidence>
<organism evidence="5 6">
    <name type="scientific">Gemmobacter aquaticus</name>
    <dbReference type="NCBI Taxonomy" id="490185"/>
    <lineage>
        <taxon>Bacteria</taxon>
        <taxon>Pseudomonadati</taxon>
        <taxon>Pseudomonadota</taxon>
        <taxon>Alphaproteobacteria</taxon>
        <taxon>Rhodobacterales</taxon>
        <taxon>Paracoccaceae</taxon>
        <taxon>Gemmobacter</taxon>
    </lineage>
</organism>
<protein>
    <submittedName>
        <fullName evidence="5">ABC transporter ATP-binding protein</fullName>
    </submittedName>
</protein>
<proteinExistence type="predicted"/>
<dbReference type="GO" id="GO:0016887">
    <property type="term" value="F:ATP hydrolysis activity"/>
    <property type="evidence" value="ECO:0007669"/>
    <property type="project" value="InterPro"/>
</dbReference>
<dbReference type="PROSITE" id="PS50893">
    <property type="entry name" value="ABC_TRANSPORTER_2"/>
    <property type="match status" value="1"/>
</dbReference>
<name>A0A917YNA5_9RHOB</name>
<evidence type="ECO:0000256" key="1">
    <source>
        <dbReference type="ARBA" id="ARBA00022448"/>
    </source>
</evidence>
<keyword evidence="6" id="KW-1185">Reference proteome</keyword>
<dbReference type="InterPro" id="IPR027417">
    <property type="entry name" value="P-loop_NTPase"/>
</dbReference>
<dbReference type="PANTHER" id="PTHR45772:SF1">
    <property type="entry name" value="ABC TRANSPORTER ATP-BINDING PROTEIN"/>
    <property type="match status" value="1"/>
</dbReference>
<evidence type="ECO:0000313" key="5">
    <source>
        <dbReference type="EMBL" id="GGO39097.1"/>
    </source>
</evidence>
<dbReference type="Proteomes" id="UP000598196">
    <property type="component" value="Unassembled WGS sequence"/>
</dbReference>
<dbReference type="AlphaFoldDB" id="A0A917YNA5"/>
<keyword evidence="1" id="KW-0813">Transport</keyword>
<comment type="caution">
    <text evidence="5">The sequence shown here is derived from an EMBL/GenBank/DDBJ whole genome shotgun (WGS) entry which is preliminary data.</text>
</comment>
<dbReference type="FunFam" id="3.40.50.300:FF:000421">
    <property type="entry name" value="Branched-chain amino acid ABC transporter ATP-binding protein"/>
    <property type="match status" value="1"/>
</dbReference>
<dbReference type="GO" id="GO:0005886">
    <property type="term" value="C:plasma membrane"/>
    <property type="evidence" value="ECO:0007669"/>
    <property type="project" value="TreeGrafter"/>
</dbReference>
<dbReference type="CDD" id="cd03219">
    <property type="entry name" value="ABC_Mj1267_LivG_branched"/>
    <property type="match status" value="1"/>
</dbReference>
<dbReference type="OrthoDB" id="9806149at2"/>
<accession>A0A917YNA5</accession>
<evidence type="ECO:0000256" key="2">
    <source>
        <dbReference type="ARBA" id="ARBA00022741"/>
    </source>
</evidence>
<dbReference type="Pfam" id="PF00005">
    <property type="entry name" value="ABC_tran"/>
    <property type="match status" value="1"/>
</dbReference>
<dbReference type="PANTHER" id="PTHR45772">
    <property type="entry name" value="CONSERVED COMPONENT OF ABC TRANSPORTER FOR NATURAL AMINO ACIDS-RELATED"/>
    <property type="match status" value="1"/>
</dbReference>
<dbReference type="RefSeq" id="WP_146284754.1">
    <property type="nucleotide sequence ID" value="NZ_BMLP01000016.1"/>
</dbReference>
<dbReference type="GO" id="GO:0005524">
    <property type="term" value="F:ATP binding"/>
    <property type="evidence" value="ECO:0007669"/>
    <property type="project" value="UniProtKB-KW"/>
</dbReference>
<dbReference type="SMART" id="SM00382">
    <property type="entry name" value="AAA"/>
    <property type="match status" value="1"/>
</dbReference>
<reference evidence="5 6" key="1">
    <citation type="journal article" date="2014" name="Int. J. Syst. Evol. Microbiol.">
        <title>Complete genome sequence of Corynebacterium casei LMG S-19264T (=DSM 44701T), isolated from a smear-ripened cheese.</title>
        <authorList>
            <consortium name="US DOE Joint Genome Institute (JGI-PGF)"/>
            <person name="Walter F."/>
            <person name="Albersmeier A."/>
            <person name="Kalinowski J."/>
            <person name="Ruckert C."/>
        </authorList>
    </citation>
    <scope>NUCLEOTIDE SEQUENCE [LARGE SCALE GENOMIC DNA]</scope>
    <source>
        <strain evidence="5 6">CGMCC 1.7029</strain>
    </source>
</reference>
<keyword evidence="2" id="KW-0547">Nucleotide-binding</keyword>
<feature type="domain" description="ABC transporter" evidence="4">
    <location>
        <begin position="38"/>
        <end position="286"/>
    </location>
</feature>
<dbReference type="InterPro" id="IPR003593">
    <property type="entry name" value="AAA+_ATPase"/>
</dbReference>
<gene>
    <name evidence="5" type="ORF">GCM10010991_37390</name>
</gene>
<evidence type="ECO:0000313" key="6">
    <source>
        <dbReference type="Proteomes" id="UP000598196"/>
    </source>
</evidence>
<dbReference type="Pfam" id="PF12399">
    <property type="entry name" value="BCA_ABC_TP_C"/>
    <property type="match status" value="1"/>
</dbReference>